<keyword evidence="3 7" id="KW-0489">Methyltransferase</keyword>
<evidence type="ECO:0000256" key="3">
    <source>
        <dbReference type="ARBA" id="ARBA00022603"/>
    </source>
</evidence>
<reference evidence="7 8" key="1">
    <citation type="submission" date="2020-08" db="EMBL/GenBank/DDBJ databases">
        <title>A Genomic Blueprint of the Chicken Gut Microbiome.</title>
        <authorList>
            <person name="Gilroy R."/>
            <person name="Ravi A."/>
            <person name="Getino M."/>
            <person name="Pursley I."/>
            <person name="Horton D.L."/>
            <person name="Alikhan N.-F."/>
            <person name="Baker D."/>
            <person name="Gharbi K."/>
            <person name="Hall N."/>
            <person name="Watson M."/>
            <person name="Adriaenssens E.M."/>
            <person name="Foster-Nyarko E."/>
            <person name="Jarju S."/>
            <person name="Secka A."/>
            <person name="Antonio M."/>
            <person name="Oren A."/>
            <person name="Chaudhuri R."/>
            <person name="La Ragione R.M."/>
            <person name="Hildebrand F."/>
            <person name="Pallen M.J."/>
        </authorList>
    </citation>
    <scope>NUCLEOTIDE SEQUENCE [LARGE SCALE GENOMIC DNA]</scope>
    <source>
        <strain evidence="7 8">Sa2BVA9</strain>
    </source>
</reference>
<dbReference type="PANTHER" id="PTHR30481">
    <property type="entry name" value="DNA ADENINE METHYLASE"/>
    <property type="match status" value="1"/>
</dbReference>
<dbReference type="InterPro" id="IPR023095">
    <property type="entry name" value="Ade_MeTrfase_dom_2"/>
</dbReference>
<dbReference type="Pfam" id="PF02086">
    <property type="entry name" value="MethyltransfD12"/>
    <property type="match status" value="1"/>
</dbReference>
<dbReference type="RefSeq" id="WP_191803123.1">
    <property type="nucleotide sequence ID" value="NZ_JACSQL010000011.1"/>
</dbReference>
<organism evidence="7 8">
    <name type="scientific">Paenibacillus gallinarum</name>
    <dbReference type="NCBI Taxonomy" id="2762232"/>
    <lineage>
        <taxon>Bacteria</taxon>
        <taxon>Bacillati</taxon>
        <taxon>Bacillota</taxon>
        <taxon>Bacilli</taxon>
        <taxon>Bacillales</taxon>
        <taxon>Paenibacillaceae</taxon>
        <taxon>Paenibacillus</taxon>
    </lineage>
</organism>
<keyword evidence="8" id="KW-1185">Reference proteome</keyword>
<comment type="similarity">
    <text evidence="1">Belongs to the N(4)/N(6)-methyltransferase family.</text>
</comment>
<dbReference type="GO" id="GO:0008168">
    <property type="term" value="F:methyltransferase activity"/>
    <property type="evidence" value="ECO:0007669"/>
    <property type="project" value="UniProtKB-KW"/>
</dbReference>
<dbReference type="PRINTS" id="PR00505">
    <property type="entry name" value="D12N6MTFRASE"/>
</dbReference>
<evidence type="ECO:0000256" key="6">
    <source>
        <dbReference type="ARBA" id="ARBA00047942"/>
    </source>
</evidence>
<evidence type="ECO:0000256" key="5">
    <source>
        <dbReference type="ARBA" id="ARBA00022691"/>
    </source>
</evidence>
<gene>
    <name evidence="7" type="ORF">H9647_19410</name>
</gene>
<dbReference type="Proteomes" id="UP000608071">
    <property type="component" value="Unassembled WGS sequence"/>
</dbReference>
<dbReference type="EMBL" id="JACSQL010000011">
    <property type="protein sequence ID" value="MBD7970236.1"/>
    <property type="molecule type" value="Genomic_DNA"/>
</dbReference>
<dbReference type="InterPro" id="IPR029063">
    <property type="entry name" value="SAM-dependent_MTases_sf"/>
</dbReference>
<evidence type="ECO:0000256" key="1">
    <source>
        <dbReference type="ARBA" id="ARBA00006594"/>
    </source>
</evidence>
<dbReference type="GO" id="GO:0032259">
    <property type="term" value="P:methylation"/>
    <property type="evidence" value="ECO:0007669"/>
    <property type="project" value="UniProtKB-KW"/>
</dbReference>
<dbReference type="InterPro" id="IPR012327">
    <property type="entry name" value="MeTrfase_D12"/>
</dbReference>
<sequence length="327" mass="38102">MILVCQKCEATYDCINDIPPDKNSEGFWCDECQYFSYFDPTKERPSFLLFLETASSADSPITSKPKIKLKKQLSPLRYPGGKSKIADQLLLSMRPEQLDTLISVYAGGASVELALLDAKQIKNLILNDIDFGIYSLFYLIKNHPEDLIYRIKNCEPTHDEFFRQREIIKEDYSGVDMLDAAWAILLVNRLAYSGIYKANPLGGRYGTKNDLLSRFNPDTLSRRISHIHSMSDRIVIHHQNALEFIEDQMWSNQSTLWIDPPYFEKGHALYRHFYTEEQHIEVCDLLDSCYEEFPNADFIVTYDNHPFIRELYDKYATKIELNRRFSV</sequence>
<proteinExistence type="inferred from homology"/>
<protein>
    <recommendedName>
        <fullName evidence="2">site-specific DNA-methyltransferase (adenine-specific)</fullName>
        <ecNumber evidence="2">2.1.1.72</ecNumber>
    </recommendedName>
</protein>
<evidence type="ECO:0000256" key="2">
    <source>
        <dbReference type="ARBA" id="ARBA00011900"/>
    </source>
</evidence>
<keyword evidence="5" id="KW-0949">S-adenosyl-L-methionine</keyword>
<evidence type="ECO:0000313" key="7">
    <source>
        <dbReference type="EMBL" id="MBD7970236.1"/>
    </source>
</evidence>
<comment type="catalytic activity">
    <reaction evidence="6">
        <text>a 2'-deoxyadenosine in DNA + S-adenosyl-L-methionine = an N(6)-methyl-2'-deoxyadenosine in DNA + S-adenosyl-L-homocysteine + H(+)</text>
        <dbReference type="Rhea" id="RHEA:15197"/>
        <dbReference type="Rhea" id="RHEA-COMP:12418"/>
        <dbReference type="Rhea" id="RHEA-COMP:12419"/>
        <dbReference type="ChEBI" id="CHEBI:15378"/>
        <dbReference type="ChEBI" id="CHEBI:57856"/>
        <dbReference type="ChEBI" id="CHEBI:59789"/>
        <dbReference type="ChEBI" id="CHEBI:90615"/>
        <dbReference type="ChEBI" id="CHEBI:90616"/>
        <dbReference type="EC" id="2.1.1.72"/>
    </reaction>
</comment>
<evidence type="ECO:0000313" key="8">
    <source>
        <dbReference type="Proteomes" id="UP000608071"/>
    </source>
</evidence>
<dbReference type="EC" id="2.1.1.72" evidence="2"/>
<dbReference type="SUPFAM" id="SSF53335">
    <property type="entry name" value="S-adenosyl-L-methionine-dependent methyltransferases"/>
    <property type="match status" value="1"/>
</dbReference>
<keyword evidence="4" id="KW-0808">Transferase</keyword>
<dbReference type="PANTHER" id="PTHR30481:SF2">
    <property type="entry name" value="SITE-SPECIFIC DNA-METHYLTRANSFERASE (ADENINE-SPECIFIC)"/>
    <property type="match status" value="1"/>
</dbReference>
<dbReference type="Gene3D" id="1.10.1020.10">
    <property type="entry name" value="Adenine-specific Methyltransferase, Domain 2"/>
    <property type="match status" value="1"/>
</dbReference>
<accession>A0ABR8T3A2</accession>
<comment type="caution">
    <text evidence="7">The sequence shown here is derived from an EMBL/GenBank/DDBJ whole genome shotgun (WGS) entry which is preliminary data.</text>
</comment>
<evidence type="ECO:0000256" key="4">
    <source>
        <dbReference type="ARBA" id="ARBA00022679"/>
    </source>
</evidence>
<name>A0ABR8T3A2_9BACL</name>
<dbReference type="Gene3D" id="3.40.50.150">
    <property type="entry name" value="Vaccinia Virus protein VP39"/>
    <property type="match status" value="1"/>
</dbReference>